<organism evidence="2 3">
    <name type="scientific">Mesorhabditis spiculigera</name>
    <dbReference type="NCBI Taxonomy" id="96644"/>
    <lineage>
        <taxon>Eukaryota</taxon>
        <taxon>Metazoa</taxon>
        <taxon>Ecdysozoa</taxon>
        <taxon>Nematoda</taxon>
        <taxon>Chromadorea</taxon>
        <taxon>Rhabditida</taxon>
        <taxon>Rhabditina</taxon>
        <taxon>Rhabditomorpha</taxon>
        <taxon>Rhabditoidea</taxon>
        <taxon>Rhabditidae</taxon>
        <taxon>Mesorhabditinae</taxon>
        <taxon>Mesorhabditis</taxon>
    </lineage>
</organism>
<feature type="chain" id="PRO_5041459066" evidence="1">
    <location>
        <begin position="21"/>
        <end position="78"/>
    </location>
</feature>
<feature type="non-terminal residue" evidence="2">
    <location>
        <position position="1"/>
    </location>
</feature>
<dbReference type="Proteomes" id="UP001177023">
    <property type="component" value="Unassembled WGS sequence"/>
</dbReference>
<name>A0AA36GF67_9BILA</name>
<accession>A0AA36GF67</accession>
<keyword evidence="3" id="KW-1185">Reference proteome</keyword>
<evidence type="ECO:0000256" key="1">
    <source>
        <dbReference type="SAM" id="SignalP"/>
    </source>
</evidence>
<evidence type="ECO:0000313" key="3">
    <source>
        <dbReference type="Proteomes" id="UP001177023"/>
    </source>
</evidence>
<evidence type="ECO:0000313" key="2">
    <source>
        <dbReference type="EMBL" id="CAJ0583026.1"/>
    </source>
</evidence>
<feature type="signal peptide" evidence="1">
    <location>
        <begin position="1"/>
        <end position="20"/>
    </location>
</feature>
<gene>
    <name evidence="2" type="ORF">MSPICULIGERA_LOCUS21144</name>
</gene>
<dbReference type="EMBL" id="CATQJA010002665">
    <property type="protein sequence ID" value="CAJ0583026.1"/>
    <property type="molecule type" value="Genomic_DNA"/>
</dbReference>
<sequence length="78" mass="8744">MSRINPVIVALLVFSTVALSIPTSLRKAPELENLLKQIQDKKAAPPSSNAVAEANRQLYYSNFFAPPEYSQEYPIFVF</sequence>
<comment type="caution">
    <text evidence="2">The sequence shown here is derived from an EMBL/GenBank/DDBJ whole genome shotgun (WGS) entry which is preliminary data.</text>
</comment>
<reference evidence="2" key="1">
    <citation type="submission" date="2023-06" db="EMBL/GenBank/DDBJ databases">
        <authorList>
            <person name="Delattre M."/>
        </authorList>
    </citation>
    <scope>NUCLEOTIDE SEQUENCE</scope>
    <source>
        <strain evidence="2">AF72</strain>
    </source>
</reference>
<protein>
    <submittedName>
        <fullName evidence="2">Uncharacterized protein</fullName>
    </submittedName>
</protein>
<dbReference type="AlphaFoldDB" id="A0AA36GF67"/>
<proteinExistence type="predicted"/>
<keyword evidence="1" id="KW-0732">Signal</keyword>